<dbReference type="InterPro" id="IPR028976">
    <property type="entry name" value="CheC-like_sf"/>
</dbReference>
<dbReference type="PANTHER" id="PTHR43693">
    <property type="entry name" value="PROTEIN PHOSPHATASE CHEZ"/>
    <property type="match status" value="1"/>
</dbReference>
<evidence type="ECO:0000313" key="5">
    <source>
        <dbReference type="Proteomes" id="UP001461341"/>
    </source>
</evidence>
<feature type="domain" description="CheC-like protein" evidence="3">
    <location>
        <begin position="12"/>
        <end position="46"/>
    </location>
</feature>
<feature type="domain" description="CheC-like protein" evidence="3">
    <location>
        <begin position="114"/>
        <end position="149"/>
    </location>
</feature>
<name>A0ABZ2YBF6_9BACT</name>
<dbReference type="Proteomes" id="UP001461341">
    <property type="component" value="Chromosome"/>
</dbReference>
<evidence type="ECO:0000313" key="4">
    <source>
        <dbReference type="EMBL" id="WZL75917.1"/>
    </source>
</evidence>
<organism evidence="4 5">
    <name type="scientific">Thermatribacter velox</name>
    <dbReference type="NCBI Taxonomy" id="3039681"/>
    <lineage>
        <taxon>Bacteria</taxon>
        <taxon>Pseudomonadati</taxon>
        <taxon>Atribacterota</taxon>
        <taxon>Atribacteria</taxon>
        <taxon>Atribacterales</taxon>
        <taxon>Thermatribacteraceae</taxon>
        <taxon>Thermatribacter</taxon>
    </lineage>
</organism>
<dbReference type="SUPFAM" id="SSF103039">
    <property type="entry name" value="CheC-like"/>
    <property type="match status" value="1"/>
</dbReference>
<evidence type="ECO:0000256" key="2">
    <source>
        <dbReference type="ARBA" id="ARBA00022801"/>
    </source>
</evidence>
<gene>
    <name evidence="4" type="ORF">QBE54_10090</name>
</gene>
<accession>A0ABZ2YBF6</accession>
<dbReference type="EMBL" id="CP121689">
    <property type="protein sequence ID" value="WZL75917.1"/>
    <property type="molecule type" value="Genomic_DNA"/>
</dbReference>
<proteinExistence type="predicted"/>
<dbReference type="CDD" id="cd17909">
    <property type="entry name" value="CheC_ClassI"/>
    <property type="match status" value="1"/>
</dbReference>
<evidence type="ECO:0000256" key="1">
    <source>
        <dbReference type="ARBA" id="ARBA00022500"/>
    </source>
</evidence>
<sequence>MGLSFDNLNDLQLDALREIGNIGAGNAATALSKMVNKKVTMTVPRVALLPIKEVPNWLGGPEKEVLGVYLAVSGEVTGHILFIMTVENALKLMRMLLGDLAPSDISAVFEPDEMSASAMNEIGNILASSYLTALADFTGLRLDHSVPSLAVDMAGAVVDLILIEIAKHGDYALLIETEFVEEEDHVEGYFMLIPDTGSLEIILKALGVV</sequence>
<protein>
    <submittedName>
        <fullName evidence="4">Chemotaxis protein CheC</fullName>
    </submittedName>
</protein>
<dbReference type="Pfam" id="PF04509">
    <property type="entry name" value="CheC"/>
    <property type="match status" value="2"/>
</dbReference>
<reference evidence="4 5" key="1">
    <citation type="submission" date="2023-03" db="EMBL/GenBank/DDBJ databases">
        <title>Novel Species.</title>
        <authorList>
            <person name="Ma S."/>
        </authorList>
    </citation>
    <scope>NUCLEOTIDE SEQUENCE [LARGE SCALE GENOMIC DNA]</scope>
    <source>
        <strain evidence="4 5">B11</strain>
    </source>
</reference>
<keyword evidence="2" id="KW-0378">Hydrolase</keyword>
<dbReference type="Gene3D" id="3.40.1550.10">
    <property type="entry name" value="CheC-like"/>
    <property type="match status" value="1"/>
</dbReference>
<dbReference type="InterPro" id="IPR050992">
    <property type="entry name" value="CheZ_family_phosphatases"/>
</dbReference>
<dbReference type="PANTHER" id="PTHR43693:SF1">
    <property type="entry name" value="PROTEIN PHOSPHATASE CHEZ"/>
    <property type="match status" value="1"/>
</dbReference>
<dbReference type="InterPro" id="IPR007597">
    <property type="entry name" value="CheC"/>
</dbReference>
<keyword evidence="1" id="KW-0145">Chemotaxis</keyword>
<keyword evidence="5" id="KW-1185">Reference proteome</keyword>
<dbReference type="RefSeq" id="WP_369018070.1">
    <property type="nucleotide sequence ID" value="NZ_CP121689.1"/>
</dbReference>
<evidence type="ECO:0000259" key="3">
    <source>
        <dbReference type="Pfam" id="PF04509"/>
    </source>
</evidence>